<dbReference type="GO" id="GO:0052717">
    <property type="term" value="F:tRNA-specific adenosine-34 deaminase activity"/>
    <property type="evidence" value="ECO:0007669"/>
    <property type="project" value="UniProtKB-UniRule"/>
</dbReference>
<keyword evidence="5 8" id="KW-0378">Hydrolase</keyword>
<dbReference type="EC" id="3.5.4.33" evidence="8"/>
<dbReference type="SUPFAM" id="SSF53927">
    <property type="entry name" value="Cytidine deaminase-like"/>
    <property type="match status" value="1"/>
</dbReference>
<dbReference type="InterPro" id="IPR016192">
    <property type="entry name" value="APOBEC/CMP_deaminase_Zn-bd"/>
</dbReference>
<dbReference type="AlphaFoldDB" id="A0A1W1YK26"/>
<dbReference type="InterPro" id="IPR016193">
    <property type="entry name" value="Cytidine_deaminase-like"/>
</dbReference>
<comment type="similarity">
    <text evidence="1">Belongs to the cytidine and deoxycytidylate deaminase family. ADAT2 subfamily.</text>
</comment>
<evidence type="ECO:0000313" key="10">
    <source>
        <dbReference type="EMBL" id="SMC36473.1"/>
    </source>
</evidence>
<feature type="domain" description="CMP/dCMP-type deaminase" evidence="9">
    <location>
        <begin position="50"/>
        <end position="159"/>
    </location>
</feature>
<dbReference type="HAMAP" id="MF_00972">
    <property type="entry name" value="tRNA_aden_deaminase"/>
    <property type="match status" value="1"/>
</dbReference>
<protein>
    <recommendedName>
        <fullName evidence="8">tRNA-specific adenosine deaminase</fullName>
        <ecNumber evidence="8">3.5.4.33</ecNumber>
    </recommendedName>
</protein>
<feature type="binding site" evidence="8">
    <location>
        <position position="101"/>
    </location>
    <ligand>
        <name>Zn(2+)</name>
        <dbReference type="ChEBI" id="CHEBI:29105"/>
        <note>catalytic</note>
    </ligand>
</feature>
<dbReference type="PANTHER" id="PTHR11079">
    <property type="entry name" value="CYTOSINE DEAMINASE FAMILY MEMBER"/>
    <property type="match status" value="1"/>
</dbReference>
<dbReference type="InterPro" id="IPR002125">
    <property type="entry name" value="CMP_dCMP_dom"/>
</dbReference>
<dbReference type="GO" id="GO:0002100">
    <property type="term" value="P:tRNA wobble adenosine to inosine editing"/>
    <property type="evidence" value="ECO:0007669"/>
    <property type="project" value="UniProtKB-UniRule"/>
</dbReference>
<dbReference type="PROSITE" id="PS00903">
    <property type="entry name" value="CYT_DCMP_DEAMINASES_1"/>
    <property type="match status" value="1"/>
</dbReference>
<comment type="subunit">
    <text evidence="2 8">Homodimer.</text>
</comment>
<evidence type="ECO:0000259" key="9">
    <source>
        <dbReference type="PROSITE" id="PS51747"/>
    </source>
</evidence>
<evidence type="ECO:0000256" key="2">
    <source>
        <dbReference type="ARBA" id="ARBA00011738"/>
    </source>
</evidence>
<dbReference type="PANTHER" id="PTHR11079:SF202">
    <property type="entry name" value="TRNA-SPECIFIC ADENOSINE DEAMINASE"/>
    <property type="match status" value="1"/>
</dbReference>
<organism evidence="10 11">
    <name type="scientific">Fulvimarina manganoxydans</name>
    <dbReference type="NCBI Taxonomy" id="937218"/>
    <lineage>
        <taxon>Bacteria</taxon>
        <taxon>Pseudomonadati</taxon>
        <taxon>Pseudomonadota</taxon>
        <taxon>Alphaproteobacteria</taxon>
        <taxon>Hyphomicrobiales</taxon>
        <taxon>Aurantimonadaceae</taxon>
        <taxon>Fulvimarina</taxon>
    </lineage>
</organism>
<feature type="binding site" evidence="8">
    <location>
        <position position="131"/>
    </location>
    <ligand>
        <name>Zn(2+)</name>
        <dbReference type="ChEBI" id="CHEBI:29105"/>
        <note>catalytic</note>
    </ligand>
</feature>
<dbReference type="GO" id="GO:0008270">
    <property type="term" value="F:zinc ion binding"/>
    <property type="evidence" value="ECO:0007669"/>
    <property type="project" value="UniProtKB-UniRule"/>
</dbReference>
<evidence type="ECO:0000256" key="5">
    <source>
        <dbReference type="ARBA" id="ARBA00022801"/>
    </source>
</evidence>
<comment type="catalytic activity">
    <reaction evidence="7 8">
        <text>adenosine(34) in tRNA + H2O + H(+) = inosine(34) in tRNA + NH4(+)</text>
        <dbReference type="Rhea" id="RHEA:43168"/>
        <dbReference type="Rhea" id="RHEA-COMP:10373"/>
        <dbReference type="Rhea" id="RHEA-COMP:10374"/>
        <dbReference type="ChEBI" id="CHEBI:15377"/>
        <dbReference type="ChEBI" id="CHEBI:15378"/>
        <dbReference type="ChEBI" id="CHEBI:28938"/>
        <dbReference type="ChEBI" id="CHEBI:74411"/>
        <dbReference type="ChEBI" id="CHEBI:82852"/>
        <dbReference type="EC" id="3.5.4.33"/>
    </reaction>
</comment>
<keyword evidence="3 8" id="KW-0819">tRNA processing</keyword>
<feature type="active site" description="Proton donor" evidence="8">
    <location>
        <position position="103"/>
    </location>
</feature>
<evidence type="ECO:0000256" key="1">
    <source>
        <dbReference type="ARBA" id="ARBA00010669"/>
    </source>
</evidence>
<evidence type="ECO:0000256" key="4">
    <source>
        <dbReference type="ARBA" id="ARBA00022723"/>
    </source>
</evidence>
<dbReference type="InterPro" id="IPR028883">
    <property type="entry name" value="tRNA_aden_deaminase"/>
</dbReference>
<keyword evidence="11" id="KW-1185">Reference proteome</keyword>
<evidence type="ECO:0000256" key="8">
    <source>
        <dbReference type="HAMAP-Rule" id="MF_00972"/>
    </source>
</evidence>
<reference evidence="10 11" key="1">
    <citation type="submission" date="2017-04" db="EMBL/GenBank/DDBJ databases">
        <authorList>
            <person name="Afonso C.L."/>
            <person name="Miller P.J."/>
            <person name="Scott M.A."/>
            <person name="Spackman E."/>
            <person name="Goraichik I."/>
            <person name="Dimitrov K.M."/>
            <person name="Suarez D.L."/>
            <person name="Swayne D.E."/>
        </authorList>
    </citation>
    <scope>NUCLEOTIDE SEQUENCE [LARGE SCALE GENOMIC DNA]</scope>
    <source>
        <strain evidence="10 11">CGMCC 1.10972</strain>
    </source>
</reference>
<name>A0A1W1YK26_9HYPH</name>
<proteinExistence type="inferred from homology"/>
<dbReference type="EMBL" id="FWXR01000001">
    <property type="protein sequence ID" value="SMC36473.1"/>
    <property type="molecule type" value="Genomic_DNA"/>
</dbReference>
<gene>
    <name evidence="8" type="primary">tadA</name>
    <name evidence="10" type="ORF">SAMN06297251_101397</name>
</gene>
<evidence type="ECO:0000313" key="11">
    <source>
        <dbReference type="Proteomes" id="UP000192656"/>
    </source>
</evidence>
<keyword evidence="4 8" id="KW-0479">Metal-binding</keyword>
<accession>A0A1W1YK26</accession>
<feature type="binding site" evidence="8">
    <location>
        <position position="134"/>
    </location>
    <ligand>
        <name>Zn(2+)</name>
        <dbReference type="ChEBI" id="CHEBI:29105"/>
        <note>catalytic</note>
    </ligand>
</feature>
<evidence type="ECO:0000256" key="6">
    <source>
        <dbReference type="ARBA" id="ARBA00022833"/>
    </source>
</evidence>
<dbReference type="Gene3D" id="3.40.140.10">
    <property type="entry name" value="Cytidine Deaminase, domain 2"/>
    <property type="match status" value="1"/>
</dbReference>
<evidence type="ECO:0000256" key="7">
    <source>
        <dbReference type="ARBA" id="ARBA00048045"/>
    </source>
</evidence>
<dbReference type="CDD" id="cd01285">
    <property type="entry name" value="nucleoside_deaminase"/>
    <property type="match status" value="1"/>
</dbReference>
<dbReference type="Proteomes" id="UP000192656">
    <property type="component" value="Unassembled WGS sequence"/>
</dbReference>
<keyword evidence="6 8" id="KW-0862">Zinc</keyword>
<dbReference type="PROSITE" id="PS51747">
    <property type="entry name" value="CYT_DCMP_DEAMINASES_2"/>
    <property type="match status" value="1"/>
</dbReference>
<dbReference type="STRING" id="937218.SAMN06297251_101397"/>
<sequence>MSGIGRRTLAPFWPCLYHRIIVMKTRKPVGARNERCPDRPAKQSLAIMSERKRSFMEAALDEARAAAGRDETPVGAIIVREGTIVARAGNETRALNDPTAHAEILAIRRACAALGSERLSGCDLYVTLEPCAMCAAAISFARIRRLYFGASDEKGGAVETGPRFFSQSTCHHAPEVYSGLAETDCAEILRRFFKGKRVP</sequence>
<comment type="function">
    <text evidence="8">Catalyzes the deamination of adenosine to inosine at the wobble position 34 of tRNA(Arg2).</text>
</comment>
<dbReference type="Pfam" id="PF00383">
    <property type="entry name" value="dCMP_cyt_deam_1"/>
    <property type="match status" value="1"/>
</dbReference>
<comment type="cofactor">
    <cofactor evidence="8">
        <name>Zn(2+)</name>
        <dbReference type="ChEBI" id="CHEBI:29105"/>
    </cofactor>
    <text evidence="8">Binds 1 zinc ion per subunit.</text>
</comment>
<evidence type="ECO:0000256" key="3">
    <source>
        <dbReference type="ARBA" id="ARBA00022694"/>
    </source>
</evidence>